<dbReference type="Proteomes" id="UP000324222">
    <property type="component" value="Unassembled WGS sequence"/>
</dbReference>
<dbReference type="PANTHER" id="PTHR12505">
    <property type="entry name" value="PHD FINGER TRANSCRIPTION FACTOR"/>
    <property type="match status" value="1"/>
</dbReference>
<name>A0A5B7JEE1_PORTR</name>
<accession>A0A5B7JEE1</accession>
<evidence type="ECO:0000259" key="2">
    <source>
        <dbReference type="Pfam" id="PF24912"/>
    </source>
</evidence>
<evidence type="ECO:0000313" key="4">
    <source>
        <dbReference type="Proteomes" id="UP000324222"/>
    </source>
</evidence>
<keyword evidence="4" id="KW-1185">Reference proteome</keyword>
<dbReference type="PANTHER" id="PTHR12505:SF24">
    <property type="entry name" value="PROTEIN WINGED EYE"/>
    <property type="match status" value="1"/>
</dbReference>
<dbReference type="InterPro" id="IPR048924">
    <property type="entry name" value="BAHCC1-like_Tudor"/>
</dbReference>
<protein>
    <submittedName>
        <fullName evidence="3">Trinucleotide repeat-containing gene 18 protein</fullName>
    </submittedName>
</protein>
<dbReference type="EMBL" id="VSRR010101077">
    <property type="protein sequence ID" value="MPC95120.1"/>
    <property type="molecule type" value="Genomic_DNA"/>
</dbReference>
<dbReference type="InterPro" id="IPR052429">
    <property type="entry name" value="BAH_domain_protein"/>
</dbReference>
<feature type="domain" description="BAHCC1-like Tudor" evidence="1">
    <location>
        <begin position="64"/>
        <end position="93"/>
    </location>
</feature>
<evidence type="ECO:0000259" key="1">
    <source>
        <dbReference type="Pfam" id="PF21744"/>
    </source>
</evidence>
<dbReference type="AlphaFoldDB" id="A0A5B7JEE1"/>
<organism evidence="3 4">
    <name type="scientific">Portunus trituberculatus</name>
    <name type="common">Swimming crab</name>
    <name type="synonym">Neptunus trituberculatus</name>
    <dbReference type="NCBI Taxonomy" id="210409"/>
    <lineage>
        <taxon>Eukaryota</taxon>
        <taxon>Metazoa</taxon>
        <taxon>Ecdysozoa</taxon>
        <taxon>Arthropoda</taxon>
        <taxon>Crustacea</taxon>
        <taxon>Multicrustacea</taxon>
        <taxon>Malacostraca</taxon>
        <taxon>Eumalacostraca</taxon>
        <taxon>Eucarida</taxon>
        <taxon>Decapoda</taxon>
        <taxon>Pleocyemata</taxon>
        <taxon>Brachyura</taxon>
        <taxon>Eubrachyura</taxon>
        <taxon>Portunoidea</taxon>
        <taxon>Portunidae</taxon>
        <taxon>Portuninae</taxon>
        <taxon>Portunus</taxon>
    </lineage>
</organism>
<sequence>MELCDLVDKARVLVLQDGLLYAGCVVPITPPDVYGVVMDGERGSRPHIYCREELLEQSWKEVKPGTTRFLAEGTRVCAFWSQQYRALYPGECACVRVRMHVCAPTPPPPLPASSASHSSPNSHN</sequence>
<evidence type="ECO:0000313" key="3">
    <source>
        <dbReference type="EMBL" id="MPC95120.1"/>
    </source>
</evidence>
<gene>
    <name evidence="3" type="primary">Tnrc18_0</name>
    <name evidence="3" type="ORF">E2C01_090316</name>
</gene>
<proteinExistence type="predicted"/>
<feature type="domain" description="TNRC18/BAHCC1-like SH3" evidence="2">
    <location>
        <begin position="5"/>
        <end position="57"/>
    </location>
</feature>
<dbReference type="OrthoDB" id="6426227at2759"/>
<reference evidence="3 4" key="1">
    <citation type="submission" date="2019-05" db="EMBL/GenBank/DDBJ databases">
        <title>Another draft genome of Portunus trituberculatus and its Hox gene families provides insights of decapod evolution.</title>
        <authorList>
            <person name="Jeong J.-H."/>
            <person name="Song I."/>
            <person name="Kim S."/>
            <person name="Choi T."/>
            <person name="Kim D."/>
            <person name="Ryu S."/>
            <person name="Kim W."/>
        </authorList>
    </citation>
    <scope>NUCLEOTIDE SEQUENCE [LARGE SCALE GENOMIC DNA]</scope>
    <source>
        <tissue evidence="3">Muscle</tissue>
    </source>
</reference>
<dbReference type="InterPro" id="IPR056841">
    <property type="entry name" value="TNRC18_BAHCC1-like_SH3"/>
</dbReference>
<dbReference type="Pfam" id="PF24912">
    <property type="entry name" value="SH3_TNRC18"/>
    <property type="match status" value="1"/>
</dbReference>
<comment type="caution">
    <text evidence="3">The sequence shown here is derived from an EMBL/GenBank/DDBJ whole genome shotgun (WGS) entry which is preliminary data.</text>
</comment>
<dbReference type="Pfam" id="PF21744">
    <property type="entry name" value="BAHCC1-like_Tudor"/>
    <property type="match status" value="1"/>
</dbReference>